<reference evidence="4 5" key="2">
    <citation type="submission" date="2023-10" db="EMBL/GenBank/DDBJ databases">
        <authorList>
            <person name="Choi B."/>
        </authorList>
    </citation>
    <scope>NUCLEOTIDE SEQUENCE [LARGE SCALE GENOMIC DNA]</scope>
    <source>
        <strain evidence="4 5">UMB0959</strain>
    </source>
</reference>
<evidence type="ECO:0000313" key="5">
    <source>
        <dbReference type="Proteomes" id="UP000243626"/>
    </source>
</evidence>
<dbReference type="NCBIfam" id="TIGR00686">
    <property type="entry name" value="phnA"/>
    <property type="match status" value="1"/>
</dbReference>
<evidence type="ECO:0000313" key="4">
    <source>
        <dbReference type="EMBL" id="WOS96686.1"/>
    </source>
</evidence>
<gene>
    <name evidence="4" type="ORF">CJ229_002780</name>
</gene>
<feature type="domain" description="Protein YjdM N-terminal" evidence="3">
    <location>
        <begin position="4"/>
        <end position="33"/>
    </location>
</feature>
<evidence type="ECO:0000256" key="1">
    <source>
        <dbReference type="ARBA" id="ARBA00009248"/>
    </source>
</evidence>
<dbReference type="KEGG" id="nmy:CJ229_002780"/>
<dbReference type="Proteomes" id="UP000243626">
    <property type="component" value="Chromosome"/>
</dbReference>
<accession>A0AAF0YJJ0</accession>
<dbReference type="InterPro" id="IPR004624">
    <property type="entry name" value="YjdM"/>
</dbReference>
<dbReference type="SUPFAM" id="SSF57783">
    <property type="entry name" value="Zinc beta-ribbon"/>
    <property type="match status" value="1"/>
</dbReference>
<feature type="domain" description="Protein YjdM C-terminal" evidence="2">
    <location>
        <begin position="46"/>
        <end position="114"/>
    </location>
</feature>
<sequence length="115" mass="12869">MSTTLPACPSCNQEYTYEDGQLYICPMCGHEWTKDSQLEFEESQLVRDAHGTVLNDGDSITVIKDLKVKGSSDSIKKGTNIKSIRLIEPEDGHDIECKIPGFGQMKLKSEFVKKI</sequence>
<dbReference type="InterPro" id="IPR013987">
    <property type="entry name" value="YjdM_N"/>
</dbReference>
<evidence type="ECO:0000259" key="3">
    <source>
        <dbReference type="Pfam" id="PF08274"/>
    </source>
</evidence>
<reference evidence="5" key="1">
    <citation type="submission" date="2017-09" db="EMBL/GenBank/DDBJ databases">
        <title>Bacterial strain isolated from the female urinary microbiota.</title>
        <authorList>
            <person name="Thomas-White K."/>
            <person name="Kumar N."/>
            <person name="Forster S."/>
            <person name="Putonti C."/>
            <person name="Lawley T."/>
            <person name="Wolfe A.J."/>
        </authorList>
    </citation>
    <scope>NUCLEOTIDE SEQUENCE [LARGE SCALE GENOMIC DNA]</scope>
    <source>
        <strain evidence="5">UMB0959</strain>
    </source>
</reference>
<protein>
    <submittedName>
        <fullName evidence="4">Zinc ribbon domain-containing protein YjdM</fullName>
    </submittedName>
</protein>
<dbReference type="InterPro" id="IPR013988">
    <property type="entry name" value="YjdM_C"/>
</dbReference>
<dbReference type="PANTHER" id="PTHR30305">
    <property type="entry name" value="PROTEIN YJDM-RELATED"/>
    <property type="match status" value="1"/>
</dbReference>
<dbReference type="AlphaFoldDB" id="A0AAF0YJJ0"/>
<dbReference type="SUPFAM" id="SSF82057">
    <property type="entry name" value="Prokaryotic SH3-related domain"/>
    <property type="match status" value="1"/>
</dbReference>
<keyword evidence="5" id="KW-1185">Reference proteome</keyword>
<dbReference type="RefSeq" id="WP_070622805.1">
    <property type="nucleotide sequence ID" value="NZ_CP136964.1"/>
</dbReference>
<name>A0AAF0YJJ0_9STAP</name>
<proteinExistence type="inferred from homology"/>
<organism evidence="4 5">
    <name type="scientific">Nosocomiicoccus massiliensis</name>
    <dbReference type="NCBI Taxonomy" id="1232430"/>
    <lineage>
        <taxon>Bacteria</taxon>
        <taxon>Bacillati</taxon>
        <taxon>Bacillota</taxon>
        <taxon>Bacilli</taxon>
        <taxon>Bacillales</taxon>
        <taxon>Staphylococcaceae</taxon>
        <taxon>Nosocomiicoccus</taxon>
    </lineage>
</organism>
<comment type="similarity">
    <text evidence="1">Belongs to the YjdM family.</text>
</comment>
<evidence type="ECO:0000259" key="2">
    <source>
        <dbReference type="Pfam" id="PF03831"/>
    </source>
</evidence>
<dbReference type="Gene3D" id="2.20.25.10">
    <property type="match status" value="1"/>
</dbReference>
<dbReference type="Pfam" id="PF08274">
    <property type="entry name" value="Zn_Ribbon_YjdM"/>
    <property type="match status" value="1"/>
</dbReference>
<dbReference type="PANTHER" id="PTHR30305:SF3">
    <property type="entry name" value="PROTEIN YJDM"/>
    <property type="match status" value="1"/>
</dbReference>
<dbReference type="Pfam" id="PF03831">
    <property type="entry name" value="YjdM"/>
    <property type="match status" value="1"/>
</dbReference>
<dbReference type="EMBL" id="CP136964">
    <property type="protein sequence ID" value="WOS96686.1"/>
    <property type="molecule type" value="Genomic_DNA"/>
</dbReference>
<dbReference type="Gene3D" id="2.30.30.40">
    <property type="entry name" value="SH3 Domains"/>
    <property type="match status" value="1"/>
</dbReference>